<sequence>MKATGLLGGCLVWLVAPLVSSAADPDGVAFFEQKIRPVLVKECYSCHSADAKAIKGGLRVDSRVGLLTGGDSGPAVVPEKPEESPLLDALRHDGIAMPPKSKLPEAVVADFERWIQIGLPDPRVVSEESDKGKAKPLTGMSVEKGRSFWAYKPPRRVPAPQVTDADWPRTELDRFILAGLESRGLKPVRDADKATLARRLYFDLIGLPPTPEEVDAFVNDTSPVAYESLVDRLLASPHFGERWGRHWLDVVRYAESLTLRGLVFKQAWRFRDFVIDAFNNDIPYDRFIREQVAGDLLPAANLPDRREKLIATSFLSLGNTNLEEQDKPQLVMDVVDEQIDTIGKAFLGQTIGCARCHDHKFDPIPTRDYYALAGILRNTKTLEHANVSAWLERPLPVVEEREKFLKAHEQRVAALEAQIKTTRGKVGKAKGNAKKLVLAISEVPGVVVDDTTAKKVGEWKESQHSQSYVGTGYIHDMNVGKGEKTLTFLPELKAAGSYDVWLAYSPGTGRSKAVPVAILSADGDSMVHVDMSATPPIDDRYVPLGRFRFESNGQGYVMISNEGTTGHVTADAVLFIPHDAGDGPAQAGAGTAKPVDKAAREATQLAAKLEKELKRLKDEGPKRELFMGVEEVPKIEEIRVHVRGSVHTLGEAAPRGVLAVATYGNAPTMPSHESGRRELADWLADERNPLTARVYVNRVWHWLFGTGLVRTTDNFGTTGETPSHPELLDQLALQFMEEGWSVKTLIRRIVLSRTYRLSSVDDAKIQAVDPENRLLGRMSRRRLDAECIQDTILSVSGTLDPQMKGSSFRIDLPADYGFEHVEKRRSVYSPVFRNALPELFEVFDFADPSMVVGRRNVSTVAPQALFLLNHPFVLEQSKHAARRLLSRPGLDDGRRIDRIYQLALGRKPTDSERRIGLTFVAQNEKEGKPADEDSWALLFQALFASVDFRYVN</sequence>
<dbReference type="PANTHER" id="PTHR35889">
    <property type="entry name" value="CYCLOINULO-OLIGOSACCHARIDE FRUCTANOTRANSFERASE-RELATED"/>
    <property type="match status" value="1"/>
</dbReference>
<dbReference type="Pfam" id="PF07587">
    <property type="entry name" value="PSD1"/>
    <property type="match status" value="1"/>
</dbReference>
<keyword evidence="5" id="KW-0732">Signal</keyword>
<keyword evidence="2 3" id="KW-0408">Iron</keyword>
<feature type="signal peptide" evidence="5">
    <location>
        <begin position="1"/>
        <end position="22"/>
    </location>
</feature>
<dbReference type="RefSeq" id="WP_406700521.1">
    <property type="nucleotide sequence ID" value="NZ_CP155447.1"/>
</dbReference>
<accession>A0AAU7CSP3</accession>
<dbReference type="InterPro" id="IPR011444">
    <property type="entry name" value="DUF1549"/>
</dbReference>
<dbReference type="InterPro" id="IPR011429">
    <property type="entry name" value="Cyt_c_Planctomycete-type"/>
</dbReference>
<dbReference type="GO" id="GO:0020037">
    <property type="term" value="F:heme binding"/>
    <property type="evidence" value="ECO:0007669"/>
    <property type="project" value="InterPro"/>
</dbReference>
<evidence type="ECO:0000313" key="7">
    <source>
        <dbReference type="EMBL" id="XBH07681.1"/>
    </source>
</evidence>
<keyword evidence="4" id="KW-0175">Coiled coil</keyword>
<keyword evidence="1 3" id="KW-0479">Metal-binding</keyword>
<dbReference type="Pfam" id="PF25275">
    <property type="entry name" value="Golvesin_C"/>
    <property type="match status" value="1"/>
</dbReference>
<dbReference type="GO" id="GO:0009055">
    <property type="term" value="F:electron transfer activity"/>
    <property type="evidence" value="ECO:0007669"/>
    <property type="project" value="InterPro"/>
</dbReference>
<dbReference type="GO" id="GO:0046872">
    <property type="term" value="F:metal ion binding"/>
    <property type="evidence" value="ECO:0007669"/>
    <property type="project" value="UniProtKB-KW"/>
</dbReference>
<evidence type="ECO:0000256" key="3">
    <source>
        <dbReference type="PROSITE-ProRule" id="PRU00433"/>
    </source>
</evidence>
<dbReference type="PROSITE" id="PS51007">
    <property type="entry name" value="CYTC"/>
    <property type="match status" value="1"/>
</dbReference>
<keyword evidence="3" id="KW-0349">Heme</keyword>
<feature type="chain" id="PRO_5043907679" evidence="5">
    <location>
        <begin position="23"/>
        <end position="952"/>
    </location>
</feature>
<dbReference type="PANTHER" id="PTHR35889:SF3">
    <property type="entry name" value="F-BOX DOMAIN-CONTAINING PROTEIN"/>
    <property type="match status" value="1"/>
</dbReference>
<gene>
    <name evidence="7" type="ORF">V5E97_17080</name>
</gene>
<dbReference type="EMBL" id="CP155447">
    <property type="protein sequence ID" value="XBH07681.1"/>
    <property type="molecule type" value="Genomic_DNA"/>
</dbReference>
<dbReference type="AlphaFoldDB" id="A0AAU7CSP3"/>
<evidence type="ECO:0000256" key="5">
    <source>
        <dbReference type="SAM" id="SignalP"/>
    </source>
</evidence>
<dbReference type="InterPro" id="IPR009056">
    <property type="entry name" value="Cyt_c-like_dom"/>
</dbReference>
<dbReference type="Pfam" id="PF07583">
    <property type="entry name" value="PSCyt2"/>
    <property type="match status" value="1"/>
</dbReference>
<reference evidence="7" key="1">
    <citation type="submission" date="2024-05" db="EMBL/GenBank/DDBJ databases">
        <title>Planctomycetes of the genus Singulisphaera possess chitinolytic capabilities.</title>
        <authorList>
            <person name="Ivanova A."/>
        </authorList>
    </citation>
    <scope>NUCLEOTIDE SEQUENCE</scope>
    <source>
        <strain evidence="7">Ch08T</strain>
    </source>
</reference>
<feature type="domain" description="Cytochrome c" evidence="6">
    <location>
        <begin position="22"/>
        <end position="237"/>
    </location>
</feature>
<feature type="coiled-coil region" evidence="4">
    <location>
        <begin position="398"/>
        <end position="425"/>
    </location>
</feature>
<protein>
    <submittedName>
        <fullName evidence="7">DUF1553 domain-containing protein</fullName>
    </submittedName>
</protein>
<evidence type="ECO:0000259" key="6">
    <source>
        <dbReference type="PROSITE" id="PS51007"/>
    </source>
</evidence>
<name>A0AAU7CSP3_9BACT</name>
<dbReference type="Pfam" id="PF07635">
    <property type="entry name" value="PSCyt1"/>
    <property type="match status" value="1"/>
</dbReference>
<dbReference type="InterPro" id="IPR022655">
    <property type="entry name" value="DUF1553"/>
</dbReference>
<proteinExistence type="predicted"/>
<organism evidence="7">
    <name type="scientific">Singulisphaera sp. Ch08</name>
    <dbReference type="NCBI Taxonomy" id="3120278"/>
    <lineage>
        <taxon>Bacteria</taxon>
        <taxon>Pseudomonadati</taxon>
        <taxon>Planctomycetota</taxon>
        <taxon>Planctomycetia</taxon>
        <taxon>Isosphaerales</taxon>
        <taxon>Isosphaeraceae</taxon>
        <taxon>Singulisphaera</taxon>
    </lineage>
</organism>
<evidence type="ECO:0000256" key="1">
    <source>
        <dbReference type="ARBA" id="ARBA00022723"/>
    </source>
</evidence>
<evidence type="ECO:0000256" key="4">
    <source>
        <dbReference type="SAM" id="Coils"/>
    </source>
</evidence>
<evidence type="ECO:0000256" key="2">
    <source>
        <dbReference type="ARBA" id="ARBA00023004"/>
    </source>
</evidence>
<dbReference type="InterPro" id="IPR033803">
    <property type="entry name" value="CBD-like_Golvesin-Xly"/>
</dbReference>